<dbReference type="GeneID" id="97996445"/>
<keyword evidence="4" id="KW-0808">Transferase</keyword>
<evidence type="ECO:0000256" key="2">
    <source>
        <dbReference type="ARBA" id="ARBA00012438"/>
    </source>
</evidence>
<dbReference type="EMBL" id="QQRQ01000052">
    <property type="protein sequence ID" value="RFT05563.1"/>
    <property type="molecule type" value="Genomic_DNA"/>
</dbReference>
<dbReference type="EC" id="2.7.13.3" evidence="2"/>
<keyword evidence="7" id="KW-0812">Transmembrane</keyword>
<dbReference type="AlphaFoldDB" id="A0A3E2B0J6"/>
<evidence type="ECO:0000256" key="3">
    <source>
        <dbReference type="ARBA" id="ARBA00022553"/>
    </source>
</evidence>
<keyword evidence="10" id="KW-1185">Reference proteome</keyword>
<dbReference type="Gene3D" id="3.30.565.10">
    <property type="entry name" value="Histidine kinase-like ATPase, C-terminal domain"/>
    <property type="match status" value="1"/>
</dbReference>
<evidence type="ECO:0000313" key="9">
    <source>
        <dbReference type="EMBL" id="RFT05563.1"/>
    </source>
</evidence>
<dbReference type="InterPro" id="IPR003594">
    <property type="entry name" value="HATPase_dom"/>
</dbReference>
<dbReference type="InterPro" id="IPR050980">
    <property type="entry name" value="2C_sensor_his_kinase"/>
</dbReference>
<dbReference type="SUPFAM" id="SSF55874">
    <property type="entry name" value="ATPase domain of HSP90 chaperone/DNA topoisomerase II/histidine kinase"/>
    <property type="match status" value="1"/>
</dbReference>
<feature type="transmembrane region" description="Helical" evidence="7">
    <location>
        <begin position="36"/>
        <end position="52"/>
    </location>
</feature>
<keyword evidence="6" id="KW-0902">Two-component regulatory system</keyword>
<accession>A0A3E2B0J6</accession>
<evidence type="ECO:0000256" key="1">
    <source>
        <dbReference type="ARBA" id="ARBA00000085"/>
    </source>
</evidence>
<reference evidence="9 10" key="1">
    <citation type="submission" date="2018-07" db="EMBL/GenBank/DDBJ databases">
        <title>GABA Modulating Bacteria of the Human Gut Microbiota.</title>
        <authorList>
            <person name="Strandwitz P."/>
            <person name="Kim K.H."/>
            <person name="Terekhova D."/>
            <person name="Liu J.K."/>
            <person name="Sharma A."/>
            <person name="Levering J."/>
            <person name="Mcdonald D."/>
            <person name="Dietrich D."/>
            <person name="Ramadhar T.R."/>
            <person name="Lekbua A."/>
            <person name="Mroue N."/>
            <person name="Liston C."/>
            <person name="Stewart E.J."/>
            <person name="Dubin M.J."/>
            <person name="Zengler K."/>
            <person name="Knight R."/>
            <person name="Gilbert J.A."/>
            <person name="Clardy J."/>
            <person name="Lewis K."/>
        </authorList>
    </citation>
    <scope>NUCLEOTIDE SEQUENCE [LARGE SCALE GENOMIC DNA]</scope>
    <source>
        <strain evidence="9 10">KLE1738</strain>
    </source>
</reference>
<keyword evidence="3" id="KW-0597">Phosphoprotein</keyword>
<dbReference type="SMART" id="SM00387">
    <property type="entry name" value="HATPase_c"/>
    <property type="match status" value="1"/>
</dbReference>
<evidence type="ECO:0000259" key="8">
    <source>
        <dbReference type="PROSITE" id="PS50109"/>
    </source>
</evidence>
<proteinExistence type="predicted"/>
<dbReference type="InterPro" id="IPR004358">
    <property type="entry name" value="Sig_transdc_His_kin-like_C"/>
</dbReference>
<dbReference type="InterPro" id="IPR036097">
    <property type="entry name" value="HisK_dim/P_sf"/>
</dbReference>
<gene>
    <name evidence="9" type="ORF">DV520_11965</name>
</gene>
<dbReference type="OrthoDB" id="9780487at2"/>
<dbReference type="PRINTS" id="PR00344">
    <property type="entry name" value="BCTRLSENSOR"/>
</dbReference>
<dbReference type="PANTHER" id="PTHR44936">
    <property type="entry name" value="SENSOR PROTEIN CREC"/>
    <property type="match status" value="1"/>
</dbReference>
<dbReference type="InterPro" id="IPR036890">
    <property type="entry name" value="HATPase_C_sf"/>
</dbReference>
<evidence type="ECO:0000256" key="4">
    <source>
        <dbReference type="ARBA" id="ARBA00022679"/>
    </source>
</evidence>
<evidence type="ECO:0000313" key="10">
    <source>
        <dbReference type="Proteomes" id="UP000260649"/>
    </source>
</evidence>
<keyword evidence="7" id="KW-0472">Membrane</keyword>
<organism evidence="9 10">
    <name type="scientific">Evtepia gabavorous</name>
    <dbReference type="NCBI Taxonomy" id="2211183"/>
    <lineage>
        <taxon>Bacteria</taxon>
        <taxon>Bacillati</taxon>
        <taxon>Bacillota</taxon>
        <taxon>Clostridia</taxon>
        <taxon>Eubacteriales</taxon>
        <taxon>Evtepia</taxon>
    </lineage>
</organism>
<feature type="transmembrane region" description="Helical" evidence="7">
    <location>
        <begin position="12"/>
        <end position="30"/>
    </location>
</feature>
<feature type="domain" description="Histidine kinase" evidence="8">
    <location>
        <begin position="126"/>
        <end position="331"/>
    </location>
</feature>
<dbReference type="Pfam" id="PF02518">
    <property type="entry name" value="HATPase_c"/>
    <property type="match status" value="1"/>
</dbReference>
<keyword evidence="7" id="KW-1133">Transmembrane helix</keyword>
<dbReference type="GO" id="GO:0000155">
    <property type="term" value="F:phosphorelay sensor kinase activity"/>
    <property type="evidence" value="ECO:0007669"/>
    <property type="project" value="InterPro"/>
</dbReference>
<dbReference type="SUPFAM" id="SSF47384">
    <property type="entry name" value="Homodimeric domain of signal transducing histidine kinase"/>
    <property type="match status" value="1"/>
</dbReference>
<dbReference type="RefSeq" id="WP_117143011.1">
    <property type="nucleotide sequence ID" value="NZ_CAKXKJ010000018.1"/>
</dbReference>
<sequence>MTVLEFLSDRLGRLVLWGSCTVLAAGILLATGTSPGVLILLLAALFLVFLAAQAQAFRRMRRTIETWERLLEGLDQKYLFPECAPKPQRLYERKLLDITRRSGQAMIGAVSEAQAAQRDYREYVERWVHEIKTPITAARLMARRSGADTRRKLEAELDQIGAHVERALFYARAENPEKDVLIHPASLSDLVNQAVQAHRALLLQNGVSVELCDLDFVVYTDRKWVCFLLGQLLQNAARYRRARPVIILSARRQEKRVELTVSDNGMGIPAHELPRVFDRGFTGSNGRLRGGSTGMGLYLAKKLADALEISLAIRSEEGVGTQVLLTFPAQEKLTKL</sequence>
<name>A0A3E2B0J6_9FIRM</name>
<evidence type="ECO:0000256" key="7">
    <source>
        <dbReference type="SAM" id="Phobius"/>
    </source>
</evidence>
<dbReference type="Proteomes" id="UP000260649">
    <property type="component" value="Unassembled WGS sequence"/>
</dbReference>
<protein>
    <recommendedName>
        <fullName evidence="2">histidine kinase</fullName>
        <ecNumber evidence="2">2.7.13.3</ecNumber>
    </recommendedName>
</protein>
<keyword evidence="5 9" id="KW-0418">Kinase</keyword>
<evidence type="ECO:0000256" key="5">
    <source>
        <dbReference type="ARBA" id="ARBA00022777"/>
    </source>
</evidence>
<dbReference type="PANTHER" id="PTHR44936:SF9">
    <property type="entry name" value="SENSOR PROTEIN CREC"/>
    <property type="match status" value="1"/>
</dbReference>
<evidence type="ECO:0000256" key="6">
    <source>
        <dbReference type="ARBA" id="ARBA00023012"/>
    </source>
</evidence>
<dbReference type="InterPro" id="IPR005467">
    <property type="entry name" value="His_kinase_dom"/>
</dbReference>
<comment type="catalytic activity">
    <reaction evidence="1">
        <text>ATP + protein L-histidine = ADP + protein N-phospho-L-histidine.</text>
        <dbReference type="EC" id="2.7.13.3"/>
    </reaction>
</comment>
<comment type="caution">
    <text evidence="9">The sequence shown here is derived from an EMBL/GenBank/DDBJ whole genome shotgun (WGS) entry which is preliminary data.</text>
</comment>
<dbReference type="PROSITE" id="PS50109">
    <property type="entry name" value="HIS_KIN"/>
    <property type="match status" value="1"/>
</dbReference>